<evidence type="ECO:0000313" key="2">
    <source>
        <dbReference type="Proteomes" id="UP000784294"/>
    </source>
</evidence>
<sequence>MIKLAGLVASGPQAKQEHISSPAARRLCEQHPDEIKLSSPPLKQATSTSLKAASSIDLSPKFTLLPSLILSNAAAVKSRETLTSDETGNIAEVCDQKPTDHMKNFSSDRIEPSLSGTREGLDDFREHAQKQVLATTCSESLISPCSSDVEVAKPRSSFNSLINPANQEANHVAIPLYPSVDNHVPSIPSLQGQRENHKERTGTDYKDLVNPLATRQFCGHPAISGQELCYLCHQRRRYNVYINCSEENRRRAAEEAELLLEYQRDKTSLAATREKVYIIVDRVSPFLHFSNCSSRIP</sequence>
<dbReference type="EMBL" id="CAAALY010055045">
    <property type="protein sequence ID" value="VEL22175.1"/>
    <property type="molecule type" value="Genomic_DNA"/>
</dbReference>
<accession>A0A3S4ZXB4</accession>
<gene>
    <name evidence="1" type="ORF">PXEA_LOCUS15615</name>
</gene>
<keyword evidence="2" id="KW-1185">Reference proteome</keyword>
<protein>
    <submittedName>
        <fullName evidence="1">Uncharacterized protein</fullName>
    </submittedName>
</protein>
<dbReference type="Proteomes" id="UP000784294">
    <property type="component" value="Unassembled WGS sequence"/>
</dbReference>
<evidence type="ECO:0000313" key="1">
    <source>
        <dbReference type="EMBL" id="VEL22175.1"/>
    </source>
</evidence>
<dbReference type="AlphaFoldDB" id="A0A3S4ZXB4"/>
<name>A0A3S4ZXB4_9PLAT</name>
<comment type="caution">
    <text evidence="1">The sequence shown here is derived from an EMBL/GenBank/DDBJ whole genome shotgun (WGS) entry which is preliminary data.</text>
</comment>
<reference evidence="1" key="1">
    <citation type="submission" date="2018-11" db="EMBL/GenBank/DDBJ databases">
        <authorList>
            <consortium name="Pathogen Informatics"/>
        </authorList>
    </citation>
    <scope>NUCLEOTIDE SEQUENCE</scope>
</reference>
<organism evidence="1 2">
    <name type="scientific">Protopolystoma xenopodis</name>
    <dbReference type="NCBI Taxonomy" id="117903"/>
    <lineage>
        <taxon>Eukaryota</taxon>
        <taxon>Metazoa</taxon>
        <taxon>Spiralia</taxon>
        <taxon>Lophotrochozoa</taxon>
        <taxon>Platyhelminthes</taxon>
        <taxon>Monogenea</taxon>
        <taxon>Polyopisthocotylea</taxon>
        <taxon>Polystomatidea</taxon>
        <taxon>Polystomatidae</taxon>
        <taxon>Protopolystoma</taxon>
    </lineage>
</organism>
<proteinExistence type="predicted"/>